<keyword evidence="5" id="KW-0812">Transmembrane</keyword>
<dbReference type="InterPro" id="IPR003598">
    <property type="entry name" value="Ig_sub2"/>
</dbReference>
<feature type="domain" description="Ig-like" evidence="6">
    <location>
        <begin position="342"/>
        <end position="437"/>
    </location>
</feature>
<organism evidence="7 8">
    <name type="scientific">Varroa destructor</name>
    <name type="common">Honeybee mite</name>
    <dbReference type="NCBI Taxonomy" id="109461"/>
    <lineage>
        <taxon>Eukaryota</taxon>
        <taxon>Metazoa</taxon>
        <taxon>Ecdysozoa</taxon>
        <taxon>Arthropoda</taxon>
        <taxon>Chelicerata</taxon>
        <taxon>Arachnida</taxon>
        <taxon>Acari</taxon>
        <taxon>Parasitiformes</taxon>
        <taxon>Mesostigmata</taxon>
        <taxon>Gamasina</taxon>
        <taxon>Dermanyssoidea</taxon>
        <taxon>Varroidae</taxon>
        <taxon>Varroa</taxon>
    </lineage>
</organism>
<name>A0A7M7J8N3_VARDE</name>
<dbReference type="Pfam" id="PF07679">
    <property type="entry name" value="I-set"/>
    <property type="match status" value="1"/>
</dbReference>
<evidence type="ECO:0000256" key="2">
    <source>
        <dbReference type="ARBA" id="ARBA00023136"/>
    </source>
</evidence>
<dbReference type="InterPro" id="IPR007110">
    <property type="entry name" value="Ig-like_dom"/>
</dbReference>
<evidence type="ECO:0000256" key="4">
    <source>
        <dbReference type="SAM" id="MobiDB-lite"/>
    </source>
</evidence>
<feature type="compositionally biased region" description="Basic and acidic residues" evidence="4">
    <location>
        <begin position="792"/>
        <end position="806"/>
    </location>
</feature>
<dbReference type="InterPro" id="IPR036179">
    <property type="entry name" value="Ig-like_dom_sf"/>
</dbReference>
<feature type="domain" description="Ig-like" evidence="6">
    <location>
        <begin position="442"/>
        <end position="528"/>
    </location>
</feature>
<dbReference type="InterPro" id="IPR013162">
    <property type="entry name" value="CD80_C2-set"/>
</dbReference>
<dbReference type="InParanoid" id="A0A7M7J8N3"/>
<feature type="transmembrane region" description="Helical" evidence="5">
    <location>
        <begin position="753"/>
        <end position="775"/>
    </location>
</feature>
<feature type="domain" description="Ig-like" evidence="6">
    <location>
        <begin position="134"/>
        <end position="225"/>
    </location>
</feature>
<evidence type="ECO:0000256" key="5">
    <source>
        <dbReference type="SAM" id="Phobius"/>
    </source>
</evidence>
<evidence type="ECO:0000313" key="8">
    <source>
        <dbReference type="Proteomes" id="UP000594260"/>
    </source>
</evidence>
<dbReference type="InterPro" id="IPR013098">
    <property type="entry name" value="Ig_I-set"/>
</dbReference>
<proteinExistence type="predicted"/>
<evidence type="ECO:0000256" key="3">
    <source>
        <dbReference type="ARBA" id="ARBA00023157"/>
    </source>
</evidence>
<dbReference type="PANTHER" id="PTHR23278">
    <property type="entry name" value="SIDESTEP PROTEIN"/>
    <property type="match status" value="1"/>
</dbReference>
<dbReference type="CDD" id="cd00096">
    <property type="entry name" value="Ig"/>
    <property type="match status" value="1"/>
</dbReference>
<keyword evidence="5" id="KW-1133">Transmembrane helix</keyword>
<keyword evidence="3" id="KW-1015">Disulfide bond</keyword>
<comment type="subcellular location">
    <subcellularLocation>
        <location evidence="1">Membrane</location>
        <topology evidence="1">Single-pass membrane protein</topology>
    </subcellularLocation>
</comment>
<keyword evidence="2 5" id="KW-0472">Membrane</keyword>
<evidence type="ECO:0000256" key="1">
    <source>
        <dbReference type="ARBA" id="ARBA00004167"/>
    </source>
</evidence>
<dbReference type="SMART" id="SM00409">
    <property type="entry name" value="IG"/>
    <property type="match status" value="5"/>
</dbReference>
<feature type="region of interest" description="Disordered" evidence="4">
    <location>
        <begin position="934"/>
        <end position="973"/>
    </location>
</feature>
<feature type="domain" description="Ig-like" evidence="6">
    <location>
        <begin position="239"/>
        <end position="335"/>
    </location>
</feature>
<dbReference type="OrthoDB" id="6430706at2759"/>
<accession>A0A7M7J8N3</accession>
<dbReference type="EnsemblMetazoa" id="XM_022788887">
    <property type="protein sequence ID" value="XP_022644622"/>
    <property type="gene ID" value="LOC111243395"/>
</dbReference>
<dbReference type="Proteomes" id="UP000594260">
    <property type="component" value="Unplaced"/>
</dbReference>
<dbReference type="FunCoup" id="A0A7M7J8N3">
    <property type="interactions" value="2"/>
</dbReference>
<dbReference type="SMART" id="SM00408">
    <property type="entry name" value="IGc2"/>
    <property type="match status" value="4"/>
</dbReference>
<dbReference type="RefSeq" id="XP_022644622.1">
    <property type="nucleotide sequence ID" value="XM_022788887.1"/>
</dbReference>
<dbReference type="InterPro" id="IPR013783">
    <property type="entry name" value="Ig-like_fold"/>
</dbReference>
<dbReference type="GeneID" id="111243395"/>
<dbReference type="Gene3D" id="2.60.40.10">
    <property type="entry name" value="Immunoglobulins"/>
    <property type="match status" value="5"/>
</dbReference>
<dbReference type="Pfam" id="PF08205">
    <property type="entry name" value="C2-set_2"/>
    <property type="match status" value="1"/>
</dbReference>
<evidence type="ECO:0000313" key="7">
    <source>
        <dbReference type="EnsemblMetazoa" id="XP_022644622"/>
    </source>
</evidence>
<dbReference type="InterPro" id="IPR003599">
    <property type="entry name" value="Ig_sub"/>
</dbReference>
<evidence type="ECO:0000259" key="6">
    <source>
        <dbReference type="PROSITE" id="PS50835"/>
    </source>
</evidence>
<reference evidence="7" key="1">
    <citation type="submission" date="2021-01" db="UniProtKB">
        <authorList>
            <consortium name="EnsemblMetazoa"/>
        </authorList>
    </citation>
    <scope>IDENTIFICATION</scope>
</reference>
<protein>
    <recommendedName>
        <fullName evidence="6">Ig-like domain-containing protein</fullName>
    </recommendedName>
</protein>
<feature type="domain" description="Ig-like" evidence="6">
    <location>
        <begin position="544"/>
        <end position="631"/>
    </location>
</feature>
<dbReference type="AlphaFoldDB" id="A0A7M7J8N3"/>
<dbReference type="PROSITE" id="PS50835">
    <property type="entry name" value="IG_LIKE"/>
    <property type="match status" value="5"/>
</dbReference>
<feature type="compositionally biased region" description="Pro residues" evidence="4">
    <location>
        <begin position="934"/>
        <end position="952"/>
    </location>
</feature>
<feature type="region of interest" description="Disordered" evidence="4">
    <location>
        <begin position="783"/>
        <end position="806"/>
    </location>
</feature>
<dbReference type="SUPFAM" id="SSF48726">
    <property type="entry name" value="Immunoglobulin"/>
    <property type="match status" value="5"/>
</dbReference>
<sequence>MIVIATTKISGNQCSVNTSTLALDYSCLQCRPSVLLFCSVIIFAVSEVNWHASTAIMDFLASVVSLIVTGLAPPHRVRRGTTPTMMSQSMASCVQFVTRLLALAVTLAMSRARATTLLDTKASIIYTAVVRGKVALPCNIEPPAKDDEVVLVLWYKDETPAPIFTLDARKANLDRAKQAALSELGSRAYFNMANRPAFLQLDPVKEEDAGEYRCRVDFKKARSINTVINLRVIVPPGEPIIVDGDSKRLRGLVGPYNEGEPLKLTCQAEHGKPRPAVTWWKDYRLLDDSYVFDQDGAVVKNDLEIKALTRNDLLAVLVCQASNNNITVPTPSQITLDLNLKPLDVTIQPVERPLSANKEVELVCTSTGSRPPATLSWWKGNQQIRTTREEDSKGGLSTSTSILTFTPGIEDNNRILACRAENKAIPGSALEQAWKLDVHYAPRASLQLGGSLKADEIQEGKDVYLDCKVQSNPYTNDVGWMFNGVELASNQSSGMIVSSQSLVLQRVTRAHRGKYACHATNKEGKGVSAQFNLRVKFAPVCKEPQRFVYGVSKHESVAIHCQVDSDPQQVSFRWAFNASDGKLKEITEGFTTSSGGRSTLVYRPLSDDDYGQLSCWATNSVGIQRQPCAYTIITAGPPDAVQNCTQVNATEDGMAIECSEGLWDGGLSNPVFVAEVYEADAGAGRGPISNVTTHGLPLFVIRGIPGGASFRVIITASNAKGRSPQFVVMAQTPRPAEKYIADGSTMILAVRPLIGIIVGVVITLTVAAVGLVVALRCRANSSSRQSKLSTHTNEKDSVGGGPDEKPLAVLLKKDPLAMGEELELDCKGPDIIPIRGDPTATLSKKGLSGNNCHYVNLERSGKGLQVDSRYSTLLAGRSEGVDSSQAILTTQLAQDILLGNSGLGTTVDPSQASSVTADYSELVFARSVVALSPPGHPDPLGPPVAPTQPLPPVGGTLGRRGHTAGSGGKVPPTEFARIDFHRTLRPVPGQHLFAATEDHSTYPTVGDIDPSLATEANSGIESTV</sequence>
<keyword evidence="8" id="KW-1185">Reference proteome</keyword>
<dbReference type="PANTHER" id="PTHR23278:SF19">
    <property type="entry name" value="OBSCURIN"/>
    <property type="match status" value="1"/>
</dbReference>
<dbReference type="GO" id="GO:0016020">
    <property type="term" value="C:membrane"/>
    <property type="evidence" value="ECO:0007669"/>
    <property type="project" value="UniProtKB-SubCell"/>
</dbReference>
<dbReference type="OMA" id="HMARNFA"/>
<dbReference type="KEGG" id="vde:111243395"/>